<proteinExistence type="inferred from homology"/>
<dbReference type="SUPFAM" id="SSF53187">
    <property type="entry name" value="Zn-dependent exopeptidases"/>
    <property type="match status" value="1"/>
</dbReference>
<sequence>MSDFIDNIIEKEKESLRSNILRRFLSYASIGSQCDRHNPVVPSSKGQWELLKLLDAECNRLGLVSELDENGYLYVFLPASSGCEDVRTVAFFSHVDTAEDAPGEIVNPIVHDNYDGGPVRLKNGTILPEESPELLLYKGDTIVTSDGTSLLGADDKAGLAAIVSALDFLLSHPEIKHGPVLFVATPDEESGRGTSGLDYNRIKGCACYTMDAGLEGELETDCFNAVKAELIFKGVPVHPGTARGLLVNAVSMAALFVSMLPRSESPEATDEDYGFYLPLAINGSVSEARLELFLRDFDFSEIERRQDAVLAYAKAVEASFPGGSVQVAFTTQYRNMGEFSDRDRQVIDYAVIAVNKSCGKVLRKKIRGGTDGARIAEELKMPVPNIFTGAMLMHSVHEWVALSAMQKAVETIIRLTNIWTKSDNSGII</sequence>
<dbReference type="Gene3D" id="3.40.630.10">
    <property type="entry name" value="Zn peptidases"/>
    <property type="match status" value="1"/>
</dbReference>
<dbReference type="RefSeq" id="WP_420069015.1">
    <property type="nucleotide sequence ID" value="NZ_JBCHKQ010000001.1"/>
</dbReference>
<keyword evidence="10" id="KW-0031">Aminopeptidase</keyword>
<feature type="domain" description="Peptidase M20 dimerisation" evidence="9">
    <location>
        <begin position="223"/>
        <end position="316"/>
    </location>
</feature>
<dbReference type="InterPro" id="IPR036264">
    <property type="entry name" value="Bact_exopeptidase_dim_dom"/>
</dbReference>
<reference evidence="10 11" key="1">
    <citation type="submission" date="2024-03" db="EMBL/GenBank/DDBJ databases">
        <title>Ignisphaera cupida sp. nov., a hyperthermophilic hydrolytic archaeon from a hot spring of Kamchatka, and proposal of Ignisphaeraceae fam. nov.</title>
        <authorList>
            <person name="Podosokorskaya O.A."/>
            <person name="Elcheninov A.G."/>
            <person name="Maltseva A.I."/>
            <person name="Zayulina K.S."/>
            <person name="Novikov A."/>
            <person name="Merkel A.Y."/>
        </authorList>
    </citation>
    <scope>NUCLEOTIDE SEQUENCE [LARGE SCALE GENOMIC DNA]</scope>
    <source>
        <strain evidence="10 11">38H-sp</strain>
    </source>
</reference>
<name>A0ABU9UA74_9SPIR</name>
<protein>
    <recommendedName>
        <fullName evidence="8">Peptidase T</fullName>
        <ecNumber evidence="8">3.4.11.4</ecNumber>
    </recommendedName>
</protein>
<dbReference type="NCBIfam" id="TIGR01882">
    <property type="entry name" value="peptidase-T"/>
    <property type="match status" value="1"/>
</dbReference>
<evidence type="ECO:0000256" key="1">
    <source>
        <dbReference type="ARBA" id="ARBA00001947"/>
    </source>
</evidence>
<dbReference type="EC" id="3.4.11.4" evidence="8"/>
<dbReference type="Proteomes" id="UP001466331">
    <property type="component" value="Unassembled WGS sequence"/>
</dbReference>
<evidence type="ECO:0000256" key="6">
    <source>
        <dbReference type="ARBA" id="ARBA00022833"/>
    </source>
</evidence>
<dbReference type="Gene3D" id="3.30.70.360">
    <property type="match status" value="1"/>
</dbReference>
<comment type="cofactor">
    <cofactor evidence="1">
        <name>Zn(2+)</name>
        <dbReference type="ChEBI" id="CHEBI:29105"/>
    </cofactor>
</comment>
<evidence type="ECO:0000256" key="4">
    <source>
        <dbReference type="ARBA" id="ARBA00022723"/>
    </source>
</evidence>
<dbReference type="PANTHER" id="PTHR42994">
    <property type="entry name" value="PEPTIDASE T"/>
    <property type="match status" value="1"/>
</dbReference>
<evidence type="ECO:0000256" key="7">
    <source>
        <dbReference type="ARBA" id="ARBA00023049"/>
    </source>
</evidence>
<dbReference type="InterPro" id="IPR001261">
    <property type="entry name" value="ArgE/DapE_CS"/>
</dbReference>
<keyword evidence="7" id="KW-0482">Metalloprotease</keyword>
<keyword evidence="5 10" id="KW-0378">Hydrolase</keyword>
<organism evidence="10 11">
    <name type="scientific">Rarispira pelagica</name>
    <dbReference type="NCBI Taxonomy" id="3141764"/>
    <lineage>
        <taxon>Bacteria</taxon>
        <taxon>Pseudomonadati</taxon>
        <taxon>Spirochaetota</taxon>
        <taxon>Spirochaetia</taxon>
        <taxon>Winmispirales</taxon>
        <taxon>Winmispiraceae</taxon>
        <taxon>Rarispira</taxon>
    </lineage>
</organism>
<dbReference type="InterPro" id="IPR011650">
    <property type="entry name" value="Peptidase_M20_dimer"/>
</dbReference>
<keyword evidence="6" id="KW-0862">Zinc</keyword>
<dbReference type="InterPro" id="IPR002933">
    <property type="entry name" value="Peptidase_M20"/>
</dbReference>
<dbReference type="PANTHER" id="PTHR42994:SF1">
    <property type="entry name" value="PEPTIDASE T"/>
    <property type="match status" value="1"/>
</dbReference>
<evidence type="ECO:0000256" key="2">
    <source>
        <dbReference type="ARBA" id="ARBA00009692"/>
    </source>
</evidence>
<accession>A0ABU9UA74</accession>
<dbReference type="PROSITE" id="PS00759">
    <property type="entry name" value="ARGE_DAPE_CPG2_2"/>
    <property type="match status" value="1"/>
</dbReference>
<evidence type="ECO:0000313" key="11">
    <source>
        <dbReference type="Proteomes" id="UP001466331"/>
    </source>
</evidence>
<comment type="similarity">
    <text evidence="2">Belongs to the peptidase M20B family.</text>
</comment>
<keyword evidence="11" id="KW-1185">Reference proteome</keyword>
<dbReference type="NCBIfam" id="NF003976">
    <property type="entry name" value="PRK05469.1"/>
    <property type="match status" value="1"/>
</dbReference>
<evidence type="ECO:0000313" key="10">
    <source>
        <dbReference type="EMBL" id="MEM5947572.1"/>
    </source>
</evidence>
<evidence type="ECO:0000256" key="5">
    <source>
        <dbReference type="ARBA" id="ARBA00022801"/>
    </source>
</evidence>
<keyword evidence="3" id="KW-0645">Protease</keyword>
<gene>
    <name evidence="10" type="primary">pepT</name>
    <name evidence="10" type="ORF">WKV44_03340</name>
</gene>
<dbReference type="InterPro" id="IPR010161">
    <property type="entry name" value="Peptidase_M20B"/>
</dbReference>
<evidence type="ECO:0000256" key="8">
    <source>
        <dbReference type="NCBIfam" id="TIGR01882"/>
    </source>
</evidence>
<dbReference type="Pfam" id="PF01546">
    <property type="entry name" value="Peptidase_M20"/>
    <property type="match status" value="1"/>
</dbReference>
<evidence type="ECO:0000259" key="9">
    <source>
        <dbReference type="Pfam" id="PF07687"/>
    </source>
</evidence>
<dbReference type="Pfam" id="PF07687">
    <property type="entry name" value="M20_dimer"/>
    <property type="match status" value="1"/>
</dbReference>
<dbReference type="EMBL" id="JBCHKQ010000001">
    <property type="protein sequence ID" value="MEM5947572.1"/>
    <property type="molecule type" value="Genomic_DNA"/>
</dbReference>
<dbReference type="NCBIfam" id="NF009920">
    <property type="entry name" value="PRK13381.1"/>
    <property type="match status" value="1"/>
</dbReference>
<comment type="caution">
    <text evidence="10">The sequence shown here is derived from an EMBL/GenBank/DDBJ whole genome shotgun (WGS) entry which is preliminary data.</text>
</comment>
<dbReference type="SUPFAM" id="SSF55031">
    <property type="entry name" value="Bacterial exopeptidase dimerisation domain"/>
    <property type="match status" value="1"/>
</dbReference>
<dbReference type="PROSITE" id="PS00758">
    <property type="entry name" value="ARGE_DAPE_CPG2_1"/>
    <property type="match status" value="1"/>
</dbReference>
<evidence type="ECO:0000256" key="3">
    <source>
        <dbReference type="ARBA" id="ARBA00022670"/>
    </source>
</evidence>
<dbReference type="GO" id="GO:0045148">
    <property type="term" value="F:tripeptide aminopeptidase activity"/>
    <property type="evidence" value="ECO:0007669"/>
    <property type="project" value="UniProtKB-EC"/>
</dbReference>
<keyword evidence="4" id="KW-0479">Metal-binding</keyword>